<sequence>METTEDGEDSPAFVQTETPGATPMEITSEMTANTTETPVKPDEQSHVDTCSPEETVSDNTPQRETEQLSTVTPATSDNQPEAFHAAFSDSPQTGAATAGSEEEKKEEDTASHSQPVEEEIVNKTKQEDRETGVPAAGMGNTKESEDKTKKEEESAKQKLQTDTPISTDYILPPFDPNKPVGMEYLVPKTGFFCKVCNRFFSGSKEAEINHCKSIKHYENLQKHFQTMKTANISAKADSS</sequence>
<feature type="compositionally biased region" description="Polar residues" evidence="6">
    <location>
        <begin position="28"/>
        <end position="37"/>
    </location>
</feature>
<dbReference type="AlphaFoldDB" id="A0AA88IFH1"/>
<proteinExistence type="predicted"/>
<dbReference type="Proteomes" id="UP001187415">
    <property type="component" value="Unassembled WGS sequence"/>
</dbReference>
<evidence type="ECO:0000313" key="9">
    <source>
        <dbReference type="Proteomes" id="UP001187415"/>
    </source>
</evidence>
<accession>A0AA88IFH1</accession>
<evidence type="ECO:0000259" key="7">
    <source>
        <dbReference type="PROSITE" id="PS50171"/>
    </source>
</evidence>
<dbReference type="PANTHER" id="PTHR15491">
    <property type="match status" value="1"/>
</dbReference>
<dbReference type="InterPro" id="IPR036236">
    <property type="entry name" value="Znf_C2H2_sf"/>
</dbReference>
<comment type="caution">
    <text evidence="8">The sequence shown here is derived from an EMBL/GenBank/DDBJ whole genome shotgun (WGS) entry which is preliminary data.</text>
</comment>
<feature type="compositionally biased region" description="Polar residues" evidence="6">
    <location>
        <begin position="67"/>
        <end position="79"/>
    </location>
</feature>
<keyword evidence="2" id="KW-0479">Metal-binding</keyword>
<protein>
    <recommendedName>
        <fullName evidence="7">Matrin-type domain-containing protein</fullName>
    </recommendedName>
</protein>
<organism evidence="8 9">
    <name type="scientific">Channa striata</name>
    <name type="common">Snakehead murrel</name>
    <name type="synonym">Ophicephalus striatus</name>
    <dbReference type="NCBI Taxonomy" id="64152"/>
    <lineage>
        <taxon>Eukaryota</taxon>
        <taxon>Metazoa</taxon>
        <taxon>Chordata</taxon>
        <taxon>Craniata</taxon>
        <taxon>Vertebrata</taxon>
        <taxon>Euteleostomi</taxon>
        <taxon>Actinopterygii</taxon>
        <taxon>Neopterygii</taxon>
        <taxon>Teleostei</taxon>
        <taxon>Neoteleostei</taxon>
        <taxon>Acanthomorphata</taxon>
        <taxon>Anabantaria</taxon>
        <taxon>Anabantiformes</taxon>
        <taxon>Channoidei</taxon>
        <taxon>Channidae</taxon>
        <taxon>Channa</taxon>
    </lineage>
</organism>
<dbReference type="InterPro" id="IPR003604">
    <property type="entry name" value="Matrin/U1-like-C_Znf_C2H2"/>
</dbReference>
<gene>
    <name evidence="8" type="ORF">Q5P01_025955</name>
</gene>
<reference evidence="8" key="1">
    <citation type="submission" date="2023-07" db="EMBL/GenBank/DDBJ databases">
        <title>Chromosome-level Genome Assembly of Striped Snakehead (Channa striata).</title>
        <authorList>
            <person name="Liu H."/>
        </authorList>
    </citation>
    <scope>NUCLEOTIDE SEQUENCE</scope>
    <source>
        <strain evidence="8">Gz</strain>
        <tissue evidence="8">Muscle</tissue>
    </source>
</reference>
<keyword evidence="9" id="KW-1185">Reference proteome</keyword>
<feature type="domain" description="Matrin-type" evidence="7">
    <location>
        <begin position="191"/>
        <end position="222"/>
    </location>
</feature>
<dbReference type="EMBL" id="JAUPFM010000022">
    <property type="protein sequence ID" value="KAK2815488.1"/>
    <property type="molecule type" value="Genomic_DNA"/>
</dbReference>
<dbReference type="SUPFAM" id="SSF57667">
    <property type="entry name" value="beta-beta-alpha zinc fingers"/>
    <property type="match status" value="1"/>
</dbReference>
<dbReference type="PROSITE" id="PS50171">
    <property type="entry name" value="ZF_MATRIN"/>
    <property type="match status" value="1"/>
</dbReference>
<dbReference type="SMART" id="SM00451">
    <property type="entry name" value="ZnF_U1"/>
    <property type="match status" value="1"/>
</dbReference>
<keyword evidence="4" id="KW-0862">Zinc</keyword>
<evidence type="ECO:0000313" key="8">
    <source>
        <dbReference type="EMBL" id="KAK2815488.1"/>
    </source>
</evidence>
<dbReference type="InterPro" id="IPR000690">
    <property type="entry name" value="Matrin/U1-C_Znf_C2H2"/>
</dbReference>
<evidence type="ECO:0000256" key="2">
    <source>
        <dbReference type="ARBA" id="ARBA00022723"/>
    </source>
</evidence>
<evidence type="ECO:0000256" key="3">
    <source>
        <dbReference type="ARBA" id="ARBA00022771"/>
    </source>
</evidence>
<feature type="compositionally biased region" description="Basic and acidic residues" evidence="6">
    <location>
        <begin position="120"/>
        <end position="131"/>
    </location>
</feature>
<feature type="compositionally biased region" description="Basic and acidic residues" evidence="6">
    <location>
        <begin position="101"/>
        <end position="110"/>
    </location>
</feature>
<dbReference type="GO" id="GO:0005634">
    <property type="term" value="C:nucleus"/>
    <property type="evidence" value="ECO:0007669"/>
    <property type="project" value="UniProtKB-SubCell"/>
</dbReference>
<feature type="compositionally biased region" description="Basic and acidic residues" evidence="6">
    <location>
        <begin position="142"/>
        <end position="156"/>
    </location>
</feature>
<evidence type="ECO:0000256" key="4">
    <source>
        <dbReference type="ARBA" id="ARBA00022833"/>
    </source>
</evidence>
<feature type="compositionally biased region" description="Polar residues" evidence="6">
    <location>
        <begin position="157"/>
        <end position="166"/>
    </location>
</feature>
<dbReference type="GO" id="GO:0008270">
    <property type="term" value="F:zinc ion binding"/>
    <property type="evidence" value="ECO:0007669"/>
    <property type="project" value="UniProtKB-KW"/>
</dbReference>
<keyword evidence="3" id="KW-0863">Zinc-finger</keyword>
<dbReference type="PANTHER" id="PTHR15491:SF9">
    <property type="entry name" value="CIP1-INTERACTING ZINC FINGER PROTEIN"/>
    <property type="match status" value="1"/>
</dbReference>
<evidence type="ECO:0000256" key="5">
    <source>
        <dbReference type="ARBA" id="ARBA00023242"/>
    </source>
</evidence>
<evidence type="ECO:0000256" key="1">
    <source>
        <dbReference type="ARBA" id="ARBA00004123"/>
    </source>
</evidence>
<name>A0AA88IFH1_CHASR</name>
<feature type="region of interest" description="Disordered" evidence="6">
    <location>
        <begin position="1"/>
        <end position="171"/>
    </location>
</feature>
<keyword evidence="5" id="KW-0539">Nucleus</keyword>
<evidence type="ECO:0000256" key="6">
    <source>
        <dbReference type="SAM" id="MobiDB-lite"/>
    </source>
</evidence>
<comment type="subcellular location">
    <subcellularLocation>
        <location evidence="1">Nucleus</location>
    </subcellularLocation>
</comment>
<dbReference type="InterPro" id="IPR026811">
    <property type="entry name" value="CIZ1"/>
</dbReference>
<dbReference type="GO" id="GO:0003676">
    <property type="term" value="F:nucleic acid binding"/>
    <property type="evidence" value="ECO:0007669"/>
    <property type="project" value="InterPro"/>
</dbReference>